<dbReference type="EMBL" id="CP014205">
    <property type="protein sequence ID" value="AUG97439.1"/>
    <property type="molecule type" value="Genomic_DNA"/>
</dbReference>
<reference evidence="1" key="1">
    <citation type="submission" date="2017-12" db="EMBL/GenBank/DDBJ databases">
        <title>Pseudomonas sp. MS586 complete sequence.</title>
        <authorList>
            <person name="Lu S."/>
            <person name="Deng P."/>
        </authorList>
    </citation>
    <scope>NUCLEOTIDE SEQUENCE</scope>
    <source>
        <strain evidence="1">MS586</strain>
    </source>
</reference>
<sequence>MDHDRVLQWIIDLLLSNRIRRHHVAAPAHPDHVADGDVGVGQAGAAAGFGSYPDVHAIFGGVLVDTVLDNFRRPELHVQVGVTLPGIGVLAGGDFQFDQEFERWRKKFWRLVEARHPIGQIPRTALKTARCDEQGSALGQFAILGNGLLIDHEVVEQQLNLVGQTFV</sequence>
<proteinExistence type="predicted"/>
<protein>
    <submittedName>
        <fullName evidence="1">Uncharacterized protein</fullName>
    </submittedName>
</protein>
<dbReference type="Proteomes" id="UP000075187">
    <property type="component" value="Chromosome"/>
</dbReference>
<accession>A0ABN5FW79</accession>
<evidence type="ECO:0000313" key="2">
    <source>
        <dbReference type="Proteomes" id="UP000075187"/>
    </source>
</evidence>
<gene>
    <name evidence="1" type="ORF">AWU82_28665</name>
</gene>
<name>A0ABN5FW79_9PSED</name>
<evidence type="ECO:0000313" key="1">
    <source>
        <dbReference type="EMBL" id="AUG97439.1"/>
    </source>
</evidence>
<organism evidence="1 2">
    <name type="scientific">Pseudomonas glycinae</name>
    <dbReference type="NCBI Taxonomy" id="1785145"/>
    <lineage>
        <taxon>Bacteria</taxon>
        <taxon>Pseudomonadati</taxon>
        <taxon>Pseudomonadota</taxon>
        <taxon>Gammaproteobacteria</taxon>
        <taxon>Pseudomonadales</taxon>
        <taxon>Pseudomonadaceae</taxon>
        <taxon>Pseudomonas</taxon>
    </lineage>
</organism>
<keyword evidence="2" id="KW-1185">Reference proteome</keyword>